<dbReference type="AlphaFoldDB" id="A0AAU9JPL8"/>
<accession>A0AAU9JPL8</accession>
<dbReference type="SMART" id="SM00365">
    <property type="entry name" value="LRR_SD22"/>
    <property type="match status" value="6"/>
</dbReference>
<dbReference type="Pfam" id="PF13855">
    <property type="entry name" value="LRR_8"/>
    <property type="match status" value="1"/>
</dbReference>
<dbReference type="InterPro" id="IPR003591">
    <property type="entry name" value="Leu-rich_rpt_typical-subtyp"/>
</dbReference>
<organism evidence="3 4">
    <name type="scientific">Blepharisma stoltei</name>
    <dbReference type="NCBI Taxonomy" id="1481888"/>
    <lineage>
        <taxon>Eukaryota</taxon>
        <taxon>Sar</taxon>
        <taxon>Alveolata</taxon>
        <taxon>Ciliophora</taxon>
        <taxon>Postciliodesmatophora</taxon>
        <taxon>Heterotrichea</taxon>
        <taxon>Heterotrichida</taxon>
        <taxon>Blepharismidae</taxon>
        <taxon>Blepharisma</taxon>
    </lineage>
</organism>
<dbReference type="SUPFAM" id="SSF52058">
    <property type="entry name" value="L domain-like"/>
    <property type="match status" value="1"/>
</dbReference>
<sequence length="340" mass="38941">MELTPALIIQQNQEKPDKIYLIEMIKANIRSLCPLNQFSKVKSIVFSSNLIEVIPRGTFDKLKDLKELDISCNFISSLDGLVIPSLVRLVISFNRIETLEWISGYKNLQVLKAEGNKITSMKPLQPLGNLKLVNLSLNQISQIQGISATDIDELYLENNSIEQINPRDIRQTLKILFLKGNQLNDASFLENLKELETLNLDKNEFQTLESFSMLPNLNELYLSTNQIFMIGNKLELNELFPVLASLDLSNNSLYDRVELLCLRQLSTLRELNLQGNPCAEIENFEEIIMEDYPQLIILNDKQIARPTYLEELAKIKDTLKDEGFNTHPVLLQLCQSAKIW</sequence>
<dbReference type="PANTHER" id="PTHR46652">
    <property type="entry name" value="LEUCINE-RICH REPEAT AND IQ DOMAIN-CONTAINING PROTEIN 1-RELATED"/>
    <property type="match status" value="1"/>
</dbReference>
<comment type="caution">
    <text evidence="3">The sequence shown here is derived from an EMBL/GenBank/DDBJ whole genome shotgun (WGS) entry which is preliminary data.</text>
</comment>
<keyword evidence="1" id="KW-0433">Leucine-rich repeat</keyword>
<name>A0AAU9JPL8_9CILI</name>
<dbReference type="PROSITE" id="PS51450">
    <property type="entry name" value="LRR"/>
    <property type="match status" value="4"/>
</dbReference>
<evidence type="ECO:0000256" key="1">
    <source>
        <dbReference type="ARBA" id="ARBA00022614"/>
    </source>
</evidence>
<proteinExistence type="predicted"/>
<dbReference type="Proteomes" id="UP001162131">
    <property type="component" value="Unassembled WGS sequence"/>
</dbReference>
<dbReference type="EMBL" id="CAJZBQ010000040">
    <property type="protein sequence ID" value="CAG9326436.1"/>
    <property type="molecule type" value="Genomic_DNA"/>
</dbReference>
<dbReference type="InterPro" id="IPR032675">
    <property type="entry name" value="LRR_dom_sf"/>
</dbReference>
<reference evidence="3" key="1">
    <citation type="submission" date="2021-09" db="EMBL/GenBank/DDBJ databases">
        <authorList>
            <consortium name="AG Swart"/>
            <person name="Singh M."/>
            <person name="Singh A."/>
            <person name="Seah K."/>
            <person name="Emmerich C."/>
        </authorList>
    </citation>
    <scope>NUCLEOTIDE SEQUENCE</scope>
    <source>
        <strain evidence="3">ATCC30299</strain>
    </source>
</reference>
<evidence type="ECO:0000313" key="3">
    <source>
        <dbReference type="EMBL" id="CAG9326436.1"/>
    </source>
</evidence>
<evidence type="ECO:0000256" key="2">
    <source>
        <dbReference type="ARBA" id="ARBA00022737"/>
    </source>
</evidence>
<dbReference type="Pfam" id="PF14580">
    <property type="entry name" value="LRR_9"/>
    <property type="match status" value="1"/>
</dbReference>
<dbReference type="InterPro" id="IPR050836">
    <property type="entry name" value="SDS22/Internalin_LRR"/>
</dbReference>
<dbReference type="PANTHER" id="PTHR46652:SF3">
    <property type="entry name" value="LEUCINE-RICH REPEAT-CONTAINING PROTEIN 9"/>
    <property type="match status" value="1"/>
</dbReference>
<dbReference type="Gene3D" id="3.80.10.10">
    <property type="entry name" value="Ribonuclease Inhibitor"/>
    <property type="match status" value="2"/>
</dbReference>
<gene>
    <name evidence="3" type="ORF">BSTOLATCC_MIC40863</name>
</gene>
<keyword evidence="4" id="KW-1185">Reference proteome</keyword>
<keyword evidence="2" id="KW-0677">Repeat</keyword>
<protein>
    <submittedName>
        <fullName evidence="3">Uncharacterized protein</fullName>
    </submittedName>
</protein>
<evidence type="ECO:0000313" key="4">
    <source>
        <dbReference type="Proteomes" id="UP001162131"/>
    </source>
</evidence>
<dbReference type="SMART" id="SM00369">
    <property type="entry name" value="LRR_TYP"/>
    <property type="match status" value="5"/>
</dbReference>
<dbReference type="InterPro" id="IPR001611">
    <property type="entry name" value="Leu-rich_rpt"/>
</dbReference>